<dbReference type="GO" id="GO:0005737">
    <property type="term" value="C:cytoplasm"/>
    <property type="evidence" value="ECO:0007669"/>
    <property type="project" value="UniProtKB-ARBA"/>
</dbReference>
<comment type="similarity">
    <text evidence="1">Belongs to the bacterial ribosomal protein bS6 family.</text>
</comment>
<feature type="region of interest" description="Disordered" evidence="2">
    <location>
        <begin position="103"/>
        <end position="144"/>
    </location>
</feature>
<dbReference type="InterPro" id="IPR000529">
    <property type="entry name" value="Ribosomal_bS6"/>
</dbReference>
<dbReference type="GO" id="GO:0005840">
    <property type="term" value="C:ribosome"/>
    <property type="evidence" value="ECO:0007669"/>
    <property type="project" value="InterPro"/>
</dbReference>
<sequence length="144" mass="17037">MRYYEILYIVNPNFERSKIDETMKEIDNKLTKTKSKIINHIIWGKKKLAYPMQGHKYGTYILVHYQGGNKDKLDEFDSWLKLSDLVIRHMIVRIEKEPDVLEKVDNESSIKEKEDLKSDKDKSSDDVKDKISKEKNDEETEGVK</sequence>
<dbReference type="EMBL" id="UINC01000926">
    <property type="protein sequence ID" value="SUZ63822.1"/>
    <property type="molecule type" value="Genomic_DNA"/>
</dbReference>
<accession>A0A381PA20</accession>
<dbReference type="GO" id="GO:0070181">
    <property type="term" value="F:small ribosomal subunit rRNA binding"/>
    <property type="evidence" value="ECO:0007669"/>
    <property type="project" value="TreeGrafter"/>
</dbReference>
<dbReference type="AlphaFoldDB" id="A0A381PA20"/>
<dbReference type="Gene3D" id="3.30.70.60">
    <property type="match status" value="1"/>
</dbReference>
<evidence type="ECO:0000256" key="2">
    <source>
        <dbReference type="SAM" id="MobiDB-lite"/>
    </source>
</evidence>
<organism evidence="3">
    <name type="scientific">marine metagenome</name>
    <dbReference type="NCBI Taxonomy" id="408172"/>
    <lineage>
        <taxon>unclassified sequences</taxon>
        <taxon>metagenomes</taxon>
        <taxon>ecological metagenomes</taxon>
    </lineage>
</organism>
<dbReference type="GO" id="GO:0003735">
    <property type="term" value="F:structural constituent of ribosome"/>
    <property type="evidence" value="ECO:0007669"/>
    <property type="project" value="InterPro"/>
</dbReference>
<dbReference type="PANTHER" id="PTHR21011:SF1">
    <property type="entry name" value="SMALL RIBOSOMAL SUBUNIT PROTEIN BS6M"/>
    <property type="match status" value="1"/>
</dbReference>
<dbReference type="Pfam" id="PF01250">
    <property type="entry name" value="Ribosomal_S6"/>
    <property type="match status" value="1"/>
</dbReference>
<dbReference type="GO" id="GO:0006412">
    <property type="term" value="P:translation"/>
    <property type="evidence" value="ECO:0007669"/>
    <property type="project" value="InterPro"/>
</dbReference>
<evidence type="ECO:0000313" key="3">
    <source>
        <dbReference type="EMBL" id="SUZ63822.1"/>
    </source>
</evidence>
<evidence type="ECO:0008006" key="4">
    <source>
        <dbReference type="Google" id="ProtNLM"/>
    </source>
</evidence>
<protein>
    <recommendedName>
        <fullName evidence="4">30S ribosomal protein S6</fullName>
    </recommendedName>
</protein>
<name>A0A381PA20_9ZZZZ</name>
<dbReference type="InterPro" id="IPR020814">
    <property type="entry name" value="Ribosomal_S6_plastid/chlpt"/>
</dbReference>
<dbReference type="HAMAP" id="MF_00360">
    <property type="entry name" value="Ribosomal_bS6"/>
    <property type="match status" value="1"/>
</dbReference>
<evidence type="ECO:0000256" key="1">
    <source>
        <dbReference type="ARBA" id="ARBA00009512"/>
    </source>
</evidence>
<dbReference type="CDD" id="cd00473">
    <property type="entry name" value="bS6"/>
    <property type="match status" value="1"/>
</dbReference>
<reference evidence="3" key="1">
    <citation type="submission" date="2018-05" db="EMBL/GenBank/DDBJ databases">
        <authorList>
            <person name="Lanie J.A."/>
            <person name="Ng W.-L."/>
            <person name="Kazmierczak K.M."/>
            <person name="Andrzejewski T.M."/>
            <person name="Davidsen T.M."/>
            <person name="Wayne K.J."/>
            <person name="Tettelin H."/>
            <person name="Glass J.I."/>
            <person name="Rusch D."/>
            <person name="Podicherti R."/>
            <person name="Tsui H.-C.T."/>
            <person name="Winkler M.E."/>
        </authorList>
    </citation>
    <scope>NUCLEOTIDE SEQUENCE</scope>
</reference>
<dbReference type="PANTHER" id="PTHR21011">
    <property type="entry name" value="MITOCHONDRIAL 28S RIBOSOMAL PROTEIN S6"/>
    <property type="match status" value="1"/>
</dbReference>
<dbReference type="InterPro" id="IPR035980">
    <property type="entry name" value="Ribosomal_bS6_sf"/>
</dbReference>
<dbReference type="SUPFAM" id="SSF54995">
    <property type="entry name" value="Ribosomal protein S6"/>
    <property type="match status" value="1"/>
</dbReference>
<gene>
    <name evidence="3" type="ORF">METZ01_LOCUS16676</name>
</gene>
<proteinExistence type="inferred from homology"/>
<dbReference type="InterPro" id="IPR014717">
    <property type="entry name" value="Transl_elong_EF1B/ribsomal_bS6"/>
</dbReference>
<dbReference type="NCBIfam" id="TIGR00166">
    <property type="entry name" value="S6"/>
    <property type="match status" value="1"/>
</dbReference>